<accession>A0A6V7WTZ1</accession>
<keyword evidence="1" id="KW-0732">Signal</keyword>
<name>A0A6V7WTZ1_MELEN</name>
<organism evidence="2 3">
    <name type="scientific">Meloidogyne enterolobii</name>
    <name type="common">Root-knot nematode worm</name>
    <name type="synonym">Meloidogyne mayaguensis</name>
    <dbReference type="NCBI Taxonomy" id="390850"/>
    <lineage>
        <taxon>Eukaryota</taxon>
        <taxon>Metazoa</taxon>
        <taxon>Ecdysozoa</taxon>
        <taxon>Nematoda</taxon>
        <taxon>Chromadorea</taxon>
        <taxon>Rhabditida</taxon>
        <taxon>Tylenchina</taxon>
        <taxon>Tylenchomorpha</taxon>
        <taxon>Tylenchoidea</taxon>
        <taxon>Meloidogynidae</taxon>
        <taxon>Meloidogyninae</taxon>
        <taxon>Meloidogyne</taxon>
    </lineage>
</organism>
<dbReference type="EMBL" id="CAJEWN010000808">
    <property type="protein sequence ID" value="CAD2190457.1"/>
    <property type="molecule type" value="Genomic_DNA"/>
</dbReference>
<dbReference type="Gene3D" id="3.20.20.80">
    <property type="entry name" value="Glycosidases"/>
    <property type="match status" value="1"/>
</dbReference>
<reference evidence="2 3" key="1">
    <citation type="submission" date="2020-08" db="EMBL/GenBank/DDBJ databases">
        <authorList>
            <person name="Koutsovoulos G."/>
            <person name="Danchin GJ E."/>
        </authorList>
    </citation>
    <scope>NUCLEOTIDE SEQUENCE [LARGE SCALE GENOMIC DNA]</scope>
</reference>
<dbReference type="InterPro" id="IPR017853">
    <property type="entry name" value="GH"/>
</dbReference>
<dbReference type="PANTHER" id="PTHR23208">
    <property type="entry name" value="LYSOZYME PROTEIN"/>
    <property type="match status" value="1"/>
</dbReference>
<evidence type="ECO:0000313" key="2">
    <source>
        <dbReference type="EMBL" id="CAD2190457.1"/>
    </source>
</evidence>
<dbReference type="PANTHER" id="PTHR23208:SF36">
    <property type="entry name" value="LYSOZYME-RELATED"/>
    <property type="match status" value="1"/>
</dbReference>
<dbReference type="OrthoDB" id="2251794at2759"/>
<proteinExistence type="predicted"/>
<dbReference type="AlphaFoldDB" id="A0A6V7WTZ1"/>
<dbReference type="InterPro" id="IPR051595">
    <property type="entry name" value="GH25_Enzymes"/>
</dbReference>
<dbReference type="SUPFAM" id="SSF51445">
    <property type="entry name" value="(Trans)glycosidases"/>
    <property type="match status" value="1"/>
</dbReference>
<feature type="chain" id="PRO_5027542686" evidence="1">
    <location>
        <begin position="25"/>
        <end position="236"/>
    </location>
</feature>
<comment type="caution">
    <text evidence="2">The sequence shown here is derived from an EMBL/GenBank/DDBJ whole genome shotgun (WGS) entry which is preliminary data.</text>
</comment>
<feature type="signal peptide" evidence="1">
    <location>
        <begin position="1"/>
        <end position="24"/>
    </location>
</feature>
<dbReference type="Proteomes" id="UP000580250">
    <property type="component" value="Unassembled WGS sequence"/>
</dbReference>
<dbReference type="GO" id="GO:0007165">
    <property type="term" value="P:signal transduction"/>
    <property type="evidence" value="ECO:0007669"/>
    <property type="project" value="TreeGrafter"/>
</dbReference>
<evidence type="ECO:0000256" key="1">
    <source>
        <dbReference type="SAM" id="SignalP"/>
    </source>
</evidence>
<sequence>MKNIVNHLLLLLSPILFFKNYVKANEGVLIWHDWYRVSTFKCLKENSKEFVIFPATYYDSGEANLSTELNIINARAAGIDNVDIYFSPCVKPSTEYELCGNASGSITKVLNYLNDNNIKFGKVWLYVTYASDDCENLNGWDKDNKTSNDMVNTLKERKQDFGFMTRKYNWHEITGNLRKYNDTPLIYMHLDGKNNFDDYNEYGYPFGGWERPTMKGYENKETCEINMAANIFIQTK</sequence>
<gene>
    <name evidence="2" type="ORF">MENT_LOCUS43250</name>
</gene>
<evidence type="ECO:0000313" key="3">
    <source>
        <dbReference type="Proteomes" id="UP000580250"/>
    </source>
</evidence>
<protein>
    <submittedName>
        <fullName evidence="2">Uncharacterized protein</fullName>
    </submittedName>
</protein>